<organism evidence="1 2">
    <name type="scientific">Haloquadratum walsbyi J07HQW2</name>
    <dbReference type="NCBI Taxonomy" id="1238425"/>
    <lineage>
        <taxon>Archaea</taxon>
        <taxon>Methanobacteriati</taxon>
        <taxon>Methanobacteriota</taxon>
        <taxon>Stenosarchaea group</taxon>
        <taxon>Halobacteria</taxon>
        <taxon>Halobacteriales</taxon>
        <taxon>Haloferacaceae</taxon>
        <taxon>Haloquadratum</taxon>
    </lineage>
</organism>
<name>U1NCG6_9EURY</name>
<dbReference type="Proteomes" id="UP000030710">
    <property type="component" value="Unassembled WGS sequence"/>
</dbReference>
<dbReference type="EMBL" id="KE356561">
    <property type="protein sequence ID" value="ERG94353.1"/>
    <property type="molecule type" value="Genomic_DNA"/>
</dbReference>
<evidence type="ECO:0000313" key="2">
    <source>
        <dbReference type="Proteomes" id="UP000030710"/>
    </source>
</evidence>
<reference evidence="1 2" key="1">
    <citation type="journal article" date="2013" name="PLoS ONE">
        <title>Assembly-driven community genomics of a hypersaline microbial ecosystem.</title>
        <authorList>
            <person name="Podell S."/>
            <person name="Ugalde J.A."/>
            <person name="Narasingarao P."/>
            <person name="Banfield J.F."/>
            <person name="Heidelberg K.B."/>
            <person name="Allen E.E."/>
        </authorList>
    </citation>
    <scope>NUCLEOTIDE SEQUENCE [LARGE SCALE GENOMIC DNA]</scope>
    <source>
        <strain evidence="2">J07HQW2</strain>
    </source>
</reference>
<dbReference type="HOGENOM" id="CLU_2550177_0_0_2"/>
<proteinExistence type="predicted"/>
<gene>
    <name evidence="1" type="ORF">J07HQW2_00787</name>
</gene>
<sequence length="82" mass="8976">MHIGVFVDVRIESEPVVVCARAPSIALAVIDPMATTVQPQQANDVCFDQSTLSFVRDPFHGADNNSVEVTLSEKHIRNNTII</sequence>
<protein>
    <submittedName>
        <fullName evidence="1">Uncharacterized protein</fullName>
    </submittedName>
</protein>
<dbReference type="AlphaFoldDB" id="U1NCG6"/>
<evidence type="ECO:0000313" key="1">
    <source>
        <dbReference type="EMBL" id="ERG94353.1"/>
    </source>
</evidence>
<accession>U1NCG6</accession>